<dbReference type="EnsemblMetazoa" id="ADAC008297-RA">
    <property type="protein sequence ID" value="ADAC008297-PA"/>
    <property type="gene ID" value="ADAC008297"/>
</dbReference>
<sequence>MSRKGRNAQRYDELPYEILCFIFDRLDLHSLKCASLTCRRWCEIIFSGGYIKRFTLYVPLVRWPVHVKDGQASPFRKHGEDAGDSKRLFLLKAVKRSSRVYRNLNLELEDRSDCNRSASGMLWTLFEPHRLEQLVSLRIVLKQEASQLLEMVVKAIPAMSQLRDLRLNGCFSSSSLLRLHSDTVRHLELDTIVPQQLEMPRLHLLDVLIDRSAPFYTPAHNEDLLYLLALDGVKELKLTIRPGPIRETHRPIYTQRFYRRLKSLESLTLAETSATATFPSQQPTGATVGNHRNTLSRVICLVQSPYARVPLDRMCVVNARYGCCTAFFTS</sequence>
<name>W5J9K7_ANODA</name>
<keyword evidence="4" id="KW-1185">Reference proteome</keyword>
<dbReference type="SUPFAM" id="SSF81383">
    <property type="entry name" value="F-box domain"/>
    <property type="match status" value="1"/>
</dbReference>
<dbReference type="Gene3D" id="1.20.1280.50">
    <property type="match status" value="1"/>
</dbReference>
<dbReference type="InterPro" id="IPR036047">
    <property type="entry name" value="F-box-like_dom_sf"/>
</dbReference>
<evidence type="ECO:0000313" key="4">
    <source>
        <dbReference type="Proteomes" id="UP000000673"/>
    </source>
</evidence>
<protein>
    <recommendedName>
        <fullName evidence="1">F-box domain-containing protein</fullName>
    </recommendedName>
</protein>
<reference evidence="2" key="3">
    <citation type="journal article" date="2013" name="Nucleic Acids Res.">
        <title>The genome of Anopheles darlingi, the main neotropical malaria vector.</title>
        <authorList>
            <person name="Marinotti O."/>
            <person name="Cerqueira G.C."/>
            <person name="de Almeida L.G."/>
            <person name="Ferro M.I."/>
            <person name="Loreto E.L."/>
            <person name="Zaha A."/>
            <person name="Teixeira S.M."/>
            <person name="Wespiser A.R."/>
            <person name="Almeida E Silva A."/>
            <person name="Schlindwein A.D."/>
            <person name="Pacheco A.C."/>
            <person name="Silva A.L."/>
            <person name="Graveley B.R."/>
            <person name="Walenz B.P."/>
            <person name="Lima Bde A."/>
            <person name="Ribeiro C.A."/>
            <person name="Nunes-Silva C.G."/>
            <person name="de Carvalho C.R."/>
            <person name="Soares C.M."/>
            <person name="de Menezes C.B."/>
            <person name="Matiolli C."/>
            <person name="Caffrey D."/>
            <person name="Araujo D.A."/>
            <person name="de Oliveira D.M."/>
            <person name="Golenbock D."/>
            <person name="Grisard E.C."/>
            <person name="Fantinatti-Garboggini F."/>
            <person name="de Carvalho F.M."/>
            <person name="Barcellos F.G."/>
            <person name="Prosdocimi F."/>
            <person name="May G."/>
            <person name="Azevedo Junior G.M."/>
            <person name="Guimaraes G.M."/>
            <person name="Goldman G.H."/>
            <person name="Padilha I.Q."/>
            <person name="Batista Jda S."/>
            <person name="Ferro J.A."/>
            <person name="Ribeiro J.M."/>
            <person name="Fietto J.L."/>
            <person name="Dabbas K.M."/>
            <person name="Cerdeira L."/>
            <person name="Agnez-Lima L.F."/>
            <person name="Brocchi M."/>
            <person name="de Carvalho M.O."/>
            <person name="Teixeira Mde M."/>
            <person name="Diniz Maia Mde M."/>
            <person name="Goldman M.H."/>
            <person name="Cruz Schneider M.P."/>
            <person name="Felipe M.S."/>
            <person name="Hungria M."/>
            <person name="Nicolas M.F."/>
            <person name="Pereira M."/>
            <person name="Montes M.A."/>
            <person name="Cantao M.E."/>
            <person name="Vincentz M."/>
            <person name="Rafael M.S."/>
            <person name="Silverman N."/>
            <person name="Stoco P.H."/>
            <person name="Souza R.C."/>
            <person name="Vicentini R."/>
            <person name="Gazzinelli R.T."/>
            <person name="Neves Rde O."/>
            <person name="Silva R."/>
            <person name="Astolfi-Filho S."/>
            <person name="Maciel T.E."/>
            <person name="Urmenyi T.P."/>
            <person name="Tadei W.P."/>
            <person name="Camargo E.P."/>
            <person name="de Vasconcelos A.T."/>
        </authorList>
    </citation>
    <scope>NUCLEOTIDE SEQUENCE</scope>
</reference>
<dbReference type="PROSITE" id="PS50181">
    <property type="entry name" value="FBOX"/>
    <property type="match status" value="1"/>
</dbReference>
<evidence type="ECO:0000313" key="3">
    <source>
        <dbReference type="EnsemblMetazoa" id="ADAC008297-PA"/>
    </source>
</evidence>
<dbReference type="EMBL" id="ADMH02001980">
    <property type="protein sequence ID" value="ETN60093.1"/>
    <property type="molecule type" value="Genomic_DNA"/>
</dbReference>
<dbReference type="Proteomes" id="UP000000673">
    <property type="component" value="Unassembled WGS sequence"/>
</dbReference>
<dbReference type="CDD" id="cd09917">
    <property type="entry name" value="F-box_SF"/>
    <property type="match status" value="1"/>
</dbReference>
<reference evidence="3" key="4">
    <citation type="submission" date="2015-06" db="UniProtKB">
        <authorList>
            <consortium name="EnsemblMetazoa"/>
        </authorList>
    </citation>
    <scope>IDENTIFICATION</scope>
</reference>
<reference evidence="2" key="2">
    <citation type="submission" date="2010-05" db="EMBL/GenBank/DDBJ databases">
        <authorList>
            <person name="Almeida L.G."/>
            <person name="Nicolas M.F."/>
            <person name="Souza R.C."/>
            <person name="Vasconcelos A.T.R."/>
        </authorList>
    </citation>
    <scope>NUCLEOTIDE SEQUENCE</scope>
</reference>
<dbReference type="SMART" id="SM00256">
    <property type="entry name" value="FBOX"/>
    <property type="match status" value="1"/>
</dbReference>
<dbReference type="HOGENOM" id="CLU_842562_0_0_1"/>
<accession>W5J9K7</accession>
<reference evidence="2 4" key="1">
    <citation type="journal article" date="2010" name="BMC Genomics">
        <title>Combination of measures distinguishes pre-miRNAs from other stem-loops in the genome of the newly sequenced Anopheles darlingi.</title>
        <authorList>
            <person name="Mendes N.D."/>
            <person name="Freitas A.T."/>
            <person name="Vasconcelos A.T."/>
            <person name="Sagot M.F."/>
        </authorList>
    </citation>
    <scope>NUCLEOTIDE SEQUENCE</scope>
</reference>
<evidence type="ECO:0000259" key="1">
    <source>
        <dbReference type="PROSITE" id="PS50181"/>
    </source>
</evidence>
<proteinExistence type="predicted"/>
<dbReference type="AlphaFoldDB" id="W5J9K7"/>
<organism evidence="2">
    <name type="scientific">Anopheles darlingi</name>
    <name type="common">Mosquito</name>
    <dbReference type="NCBI Taxonomy" id="43151"/>
    <lineage>
        <taxon>Eukaryota</taxon>
        <taxon>Metazoa</taxon>
        <taxon>Ecdysozoa</taxon>
        <taxon>Arthropoda</taxon>
        <taxon>Hexapoda</taxon>
        <taxon>Insecta</taxon>
        <taxon>Pterygota</taxon>
        <taxon>Neoptera</taxon>
        <taxon>Endopterygota</taxon>
        <taxon>Diptera</taxon>
        <taxon>Nematocera</taxon>
        <taxon>Culicoidea</taxon>
        <taxon>Culicidae</taxon>
        <taxon>Anophelinae</taxon>
        <taxon>Anopheles</taxon>
    </lineage>
</organism>
<dbReference type="InterPro" id="IPR001810">
    <property type="entry name" value="F-box_dom"/>
</dbReference>
<dbReference type="Pfam" id="PF12937">
    <property type="entry name" value="F-box-like"/>
    <property type="match status" value="1"/>
</dbReference>
<feature type="domain" description="F-box" evidence="1">
    <location>
        <begin position="8"/>
        <end position="54"/>
    </location>
</feature>
<evidence type="ECO:0000313" key="2">
    <source>
        <dbReference type="EMBL" id="ETN60093.1"/>
    </source>
</evidence>
<gene>
    <name evidence="2" type="ORF">AND_008297</name>
</gene>
<dbReference type="eggNOG" id="ENOG502TAQK">
    <property type="taxonomic scope" value="Eukaryota"/>
</dbReference>
<dbReference type="VEuPathDB" id="VectorBase:ADAR2_002016"/>
<dbReference type="VEuPathDB" id="VectorBase:ADAC008297"/>